<evidence type="ECO:0000256" key="4">
    <source>
        <dbReference type="SAM" id="MobiDB-lite"/>
    </source>
</evidence>
<dbReference type="GO" id="GO:0008270">
    <property type="term" value="F:zinc ion binding"/>
    <property type="evidence" value="ECO:0007669"/>
    <property type="project" value="UniProtKB-KW"/>
</dbReference>
<dbReference type="InterPro" id="IPR053003">
    <property type="entry name" value="TRIM_RBCC_E3_ubiq-ligases"/>
</dbReference>
<feature type="compositionally biased region" description="Low complexity" evidence="4">
    <location>
        <begin position="547"/>
        <end position="556"/>
    </location>
</feature>
<feature type="compositionally biased region" description="Low complexity" evidence="4">
    <location>
        <begin position="946"/>
        <end position="966"/>
    </location>
</feature>
<feature type="compositionally biased region" description="Acidic residues" evidence="4">
    <location>
        <begin position="646"/>
        <end position="655"/>
    </location>
</feature>
<keyword evidence="1" id="KW-0479">Metal-binding</keyword>
<dbReference type="EMBL" id="JARKHS020027546">
    <property type="protein sequence ID" value="KAK8765294.1"/>
    <property type="molecule type" value="Genomic_DNA"/>
</dbReference>
<dbReference type="PROSITE" id="PS50119">
    <property type="entry name" value="ZF_BBOX"/>
    <property type="match status" value="1"/>
</dbReference>
<feature type="compositionally biased region" description="Low complexity" evidence="4">
    <location>
        <begin position="693"/>
        <end position="703"/>
    </location>
</feature>
<evidence type="ECO:0000259" key="5">
    <source>
        <dbReference type="PROSITE" id="PS50119"/>
    </source>
</evidence>
<dbReference type="GO" id="GO:0005778">
    <property type="term" value="C:peroxisomal membrane"/>
    <property type="evidence" value="ECO:0007669"/>
    <property type="project" value="TreeGrafter"/>
</dbReference>
<feature type="region of interest" description="Disordered" evidence="4">
    <location>
        <begin position="505"/>
        <end position="556"/>
    </location>
</feature>
<feature type="compositionally biased region" description="Polar residues" evidence="4">
    <location>
        <begin position="612"/>
        <end position="622"/>
    </location>
</feature>
<dbReference type="GO" id="GO:0051865">
    <property type="term" value="P:protein autoubiquitination"/>
    <property type="evidence" value="ECO:0007669"/>
    <property type="project" value="TreeGrafter"/>
</dbReference>
<reference evidence="7 8" key="1">
    <citation type="journal article" date="2023" name="Arcadia Sci">
        <title>De novo assembly of a long-read Amblyomma americanum tick genome.</title>
        <authorList>
            <person name="Chou S."/>
            <person name="Poskanzer K.E."/>
            <person name="Rollins M."/>
            <person name="Thuy-Boun P.S."/>
        </authorList>
    </citation>
    <scope>NUCLEOTIDE SEQUENCE [LARGE SCALE GENOMIC DNA]</scope>
    <source>
        <strain evidence="7">F_SG_1</strain>
        <tissue evidence="7">Salivary glands</tissue>
    </source>
</reference>
<dbReference type="PANTHER" id="PTHR36754">
    <property type="entry name" value="E3 UBIQUITIN-PROTEIN LIGASE TRIM37"/>
    <property type="match status" value="1"/>
</dbReference>
<feature type="region of interest" description="Disordered" evidence="4">
    <location>
        <begin position="585"/>
        <end position="676"/>
    </location>
</feature>
<keyword evidence="8" id="KW-1185">Reference proteome</keyword>
<dbReference type="GO" id="GO:0005164">
    <property type="term" value="F:tumor necrosis factor receptor binding"/>
    <property type="evidence" value="ECO:0007669"/>
    <property type="project" value="TreeGrafter"/>
</dbReference>
<dbReference type="PANTHER" id="PTHR36754:SF2">
    <property type="entry name" value="E3 UBIQUITIN-PROTEIN LIGASE TRIM37"/>
    <property type="match status" value="1"/>
</dbReference>
<keyword evidence="2" id="KW-0862">Zinc</keyword>
<accession>A0AAQ4DS54</accession>
<dbReference type="InterPro" id="IPR037299">
    <property type="entry name" value="TRIM37_MATH"/>
</dbReference>
<feature type="coiled-coil region" evidence="3">
    <location>
        <begin position="253"/>
        <end position="287"/>
    </location>
</feature>
<dbReference type="Pfam" id="PF22486">
    <property type="entry name" value="MATH_2"/>
    <property type="match status" value="1"/>
</dbReference>
<organism evidence="7 8">
    <name type="scientific">Amblyomma americanum</name>
    <name type="common">Lone star tick</name>
    <dbReference type="NCBI Taxonomy" id="6943"/>
    <lineage>
        <taxon>Eukaryota</taxon>
        <taxon>Metazoa</taxon>
        <taxon>Ecdysozoa</taxon>
        <taxon>Arthropoda</taxon>
        <taxon>Chelicerata</taxon>
        <taxon>Arachnida</taxon>
        <taxon>Acari</taxon>
        <taxon>Parasitiformes</taxon>
        <taxon>Ixodida</taxon>
        <taxon>Ixodoidea</taxon>
        <taxon>Ixodidae</taxon>
        <taxon>Amblyomminae</taxon>
        <taxon>Amblyomma</taxon>
    </lineage>
</organism>
<feature type="coiled-coil region" evidence="3">
    <location>
        <begin position="472"/>
        <end position="503"/>
    </location>
</feature>
<dbReference type="PROSITE" id="PS50144">
    <property type="entry name" value="MATH"/>
    <property type="match status" value="1"/>
</dbReference>
<dbReference type="SUPFAM" id="SSF57850">
    <property type="entry name" value="RING/U-box"/>
    <property type="match status" value="1"/>
</dbReference>
<evidence type="ECO:0000256" key="1">
    <source>
        <dbReference type="ARBA" id="ARBA00022723"/>
    </source>
</evidence>
<feature type="compositionally biased region" description="Low complexity" evidence="4">
    <location>
        <begin position="884"/>
        <end position="905"/>
    </location>
</feature>
<dbReference type="SMART" id="SM00336">
    <property type="entry name" value="BBOX"/>
    <property type="match status" value="1"/>
</dbReference>
<dbReference type="GO" id="GO:0070842">
    <property type="term" value="P:aggresome assembly"/>
    <property type="evidence" value="ECO:0007669"/>
    <property type="project" value="TreeGrafter"/>
</dbReference>
<keyword evidence="2" id="KW-0863">Zinc-finger</keyword>
<dbReference type="Gene3D" id="3.30.160.60">
    <property type="entry name" value="Classic Zinc Finger"/>
    <property type="match status" value="1"/>
</dbReference>
<dbReference type="Gene3D" id="2.60.210.10">
    <property type="entry name" value="Apoptosis, Tumor Necrosis Factor Receptor Associated Protein 2, Chain A"/>
    <property type="match status" value="1"/>
</dbReference>
<dbReference type="GO" id="GO:0031625">
    <property type="term" value="F:ubiquitin protein ligase binding"/>
    <property type="evidence" value="ECO:0007669"/>
    <property type="project" value="TreeGrafter"/>
</dbReference>
<feature type="region of interest" description="Disordered" evidence="4">
    <location>
        <begin position="781"/>
        <end position="820"/>
    </location>
</feature>
<proteinExistence type="predicted"/>
<feature type="region of interest" description="Disordered" evidence="4">
    <location>
        <begin position="123"/>
        <end position="145"/>
    </location>
</feature>
<feature type="compositionally biased region" description="Low complexity" evidence="4">
    <location>
        <begin position="919"/>
        <end position="928"/>
    </location>
</feature>
<dbReference type="InterPro" id="IPR003649">
    <property type="entry name" value="Bbox_C"/>
</dbReference>
<dbReference type="GO" id="GO:0061630">
    <property type="term" value="F:ubiquitin protein ligase activity"/>
    <property type="evidence" value="ECO:0007669"/>
    <property type="project" value="TreeGrafter"/>
</dbReference>
<dbReference type="SUPFAM" id="SSF49599">
    <property type="entry name" value="TRAF domain-like"/>
    <property type="match status" value="1"/>
</dbReference>
<feature type="compositionally biased region" description="Polar residues" evidence="4">
    <location>
        <begin position="505"/>
        <end position="517"/>
    </location>
</feature>
<dbReference type="GO" id="GO:0006513">
    <property type="term" value="P:protein monoubiquitination"/>
    <property type="evidence" value="ECO:0007669"/>
    <property type="project" value="TreeGrafter"/>
</dbReference>
<dbReference type="CDD" id="cd03773">
    <property type="entry name" value="MATH_TRIM37"/>
    <property type="match status" value="1"/>
</dbReference>
<evidence type="ECO:0000313" key="8">
    <source>
        <dbReference type="Proteomes" id="UP001321473"/>
    </source>
</evidence>
<gene>
    <name evidence="7" type="ORF">V5799_032100</name>
</gene>
<dbReference type="GO" id="GO:0016235">
    <property type="term" value="C:aggresome"/>
    <property type="evidence" value="ECO:0007669"/>
    <property type="project" value="TreeGrafter"/>
</dbReference>
<dbReference type="SUPFAM" id="SSF57845">
    <property type="entry name" value="B-box zinc-binding domain"/>
    <property type="match status" value="1"/>
</dbReference>
<dbReference type="SMART" id="SM00061">
    <property type="entry name" value="MATH"/>
    <property type="match status" value="1"/>
</dbReference>
<dbReference type="SMART" id="SM00502">
    <property type="entry name" value="BBC"/>
    <property type="match status" value="1"/>
</dbReference>
<feature type="compositionally biased region" description="Polar residues" evidence="4">
    <location>
        <begin position="785"/>
        <end position="798"/>
    </location>
</feature>
<evidence type="ECO:0000259" key="6">
    <source>
        <dbReference type="PROSITE" id="PS50144"/>
    </source>
</evidence>
<evidence type="ECO:0000256" key="2">
    <source>
        <dbReference type="PROSITE-ProRule" id="PRU00024"/>
    </source>
</evidence>
<evidence type="ECO:0000256" key="3">
    <source>
        <dbReference type="SAM" id="Coils"/>
    </source>
</evidence>
<comment type="caution">
    <text evidence="7">The sequence shown here is derived from an EMBL/GenBank/DDBJ whole genome shotgun (WGS) entry which is preliminary data.</text>
</comment>
<feature type="compositionally biased region" description="Basic and acidic residues" evidence="4">
    <location>
        <begin position="656"/>
        <end position="665"/>
    </location>
</feature>
<dbReference type="Proteomes" id="UP001321473">
    <property type="component" value="Unassembled WGS sequence"/>
</dbReference>
<feature type="region of interest" description="Disordered" evidence="4">
    <location>
        <begin position="860"/>
        <end position="990"/>
    </location>
</feature>
<feature type="domain" description="B box-type" evidence="5">
    <location>
        <begin position="141"/>
        <end position="184"/>
    </location>
</feature>
<evidence type="ECO:0000313" key="7">
    <source>
        <dbReference type="EMBL" id="KAK8765294.1"/>
    </source>
</evidence>
<dbReference type="InterPro" id="IPR002083">
    <property type="entry name" value="MATH/TRAF_dom"/>
</dbReference>
<dbReference type="Pfam" id="PF00643">
    <property type="entry name" value="zf-B_box"/>
    <property type="match status" value="1"/>
</dbReference>
<dbReference type="AlphaFoldDB" id="A0AAQ4DS54"/>
<dbReference type="InterPro" id="IPR008974">
    <property type="entry name" value="TRAF-like"/>
</dbReference>
<protein>
    <submittedName>
        <fullName evidence="7">Uncharacterized protein</fullName>
    </submittedName>
</protein>
<keyword evidence="3" id="KW-0175">Coiled coil</keyword>
<dbReference type="InterPro" id="IPR000315">
    <property type="entry name" value="Znf_B-box"/>
</dbReference>
<feature type="domain" description="MATH" evidence="6">
    <location>
        <begin position="332"/>
        <end position="456"/>
    </location>
</feature>
<name>A0AAQ4DS54_AMBAM</name>
<dbReference type="Gene3D" id="3.30.40.10">
    <property type="entry name" value="Zinc/RING finger domain, C3HC4 (zinc finger)"/>
    <property type="match status" value="1"/>
</dbReference>
<dbReference type="CDD" id="cd19779">
    <property type="entry name" value="Bbox2_TRIM37_C-VIII"/>
    <property type="match status" value="1"/>
</dbReference>
<sequence>MTAATSEDFAPLTQPLLTSASEKSDVCADAADRLPAARHGVAAAGGAVSSDFSISVTDGGPRSRELGGGLCCYACIRRWLTEQRSQCPHCRASLHLHELVNCRWVEEVTQQLDTLQLSSAAAAAGASGETKPGSPEPGGGRDQERCQHHKGEKLSVYCWNCRLCICHQCALWGGTHCGHVFKPLEEVHAQQVAAVREQVGALRRRLVHLLGLVAQVERSVEAVRQAKDLRVHEIRNAVEHMIARLDAQLKGRLLSLVAQKNALTQETEQLEQLLQAAEAQLSSCSRSELIARSPEIVRRLGELLQRQPPCSPPLLLLPGGGQEFPSEMVPPYESSAFLLRNFSALQQRADPVYSRPLTTSGLTWRLKVYPDGNGVVRGNYLSVFLELTAGLPETSKYEYRVEMSHQGGDPSKNIVREFASDFEVGECWGYNRFFRLDLLASEGYLSGDTLLLRFEVRPPTFFHKCRDQQWYLAQLQAQQAQLLQQVQQLKERLAAEMAKNEATGSYAQENAAEQPSSAGDCAGPSRTAEPDSPQSDLLPASPQRQQSSLTASASTSGSSLEQQIAANLAASVDTLTAELLRSGPQKDVTCRTKSASARHRWASRPLGDSCDADSSGTESSECASEGEVDNRVTRLQGGASAGPTLDENDIDEETMSGDRDVEHQRSSHHGGGSGASGSSTCCHWWNLGATGSTSGSATGAASAVGDPSREGCSLATASREEDDESVLLRLLELQDRRGAAAAAGATLHQCRSGWSRKGAAKSKRRSREGCRHLLLLSLLSKSGHNRSASEPGPSSSCEANRASPLVEDSPPEKSVASNYSPELEPISELLNNSQELFAVPDESFAELPRVASPQQLLACVSDVLPRPSPSNPESKPPKDRRGSQGDAVTAAAAAASGAPRASSQGIAGWLATQQDGRASPSSFATSSSGHMPTAARSLPASPSLHGAAAAAAATAAGVAAAAVTGGKTHEGSAARSSTASKPHHDGSTPQ</sequence>
<dbReference type="InterPro" id="IPR013083">
    <property type="entry name" value="Znf_RING/FYVE/PHD"/>
</dbReference>
<feature type="region of interest" description="Disordered" evidence="4">
    <location>
        <begin position="693"/>
        <end position="719"/>
    </location>
</feature>